<evidence type="ECO:0000256" key="1">
    <source>
        <dbReference type="ARBA" id="ARBA00004613"/>
    </source>
</evidence>
<feature type="domain" description="TGF-beta family profile" evidence="10">
    <location>
        <begin position="365"/>
        <end position="487"/>
    </location>
</feature>
<evidence type="ECO:0000313" key="12">
    <source>
        <dbReference type="Proteomes" id="UP000270296"/>
    </source>
</evidence>
<evidence type="ECO:0000256" key="8">
    <source>
        <dbReference type="RuleBase" id="RU000354"/>
    </source>
</evidence>
<dbReference type="SUPFAM" id="SSF57501">
    <property type="entry name" value="Cystine-knot cytokines"/>
    <property type="match status" value="1"/>
</dbReference>
<keyword evidence="6" id="KW-1015">Disulfide bond</keyword>
<dbReference type="Proteomes" id="UP000270296">
    <property type="component" value="Unassembled WGS sequence"/>
</dbReference>
<dbReference type="InterPro" id="IPR001839">
    <property type="entry name" value="TGF-b_C"/>
</dbReference>
<evidence type="ECO:0000256" key="3">
    <source>
        <dbReference type="ARBA" id="ARBA00022525"/>
    </source>
</evidence>
<reference evidence="13" key="1">
    <citation type="submission" date="2016-06" db="UniProtKB">
        <authorList>
            <consortium name="WormBaseParasite"/>
        </authorList>
    </citation>
    <scope>IDENTIFICATION</scope>
</reference>
<keyword evidence="7" id="KW-0325">Glycoprotein</keyword>
<dbReference type="GO" id="GO:0008083">
    <property type="term" value="F:growth factor activity"/>
    <property type="evidence" value="ECO:0007669"/>
    <property type="project" value="UniProtKB-KW"/>
</dbReference>
<accession>A0A183IJF8</accession>
<dbReference type="CDD" id="cd13763">
    <property type="entry name" value="TGF_beta_BMP3_like"/>
    <property type="match status" value="1"/>
</dbReference>
<keyword evidence="12" id="KW-1185">Reference proteome</keyword>
<dbReference type="InterPro" id="IPR029034">
    <property type="entry name" value="Cystine-knot_cytokine"/>
</dbReference>
<dbReference type="PROSITE" id="PS00250">
    <property type="entry name" value="TGF_BETA_1"/>
    <property type="match status" value="1"/>
</dbReference>
<dbReference type="OrthoDB" id="5987191at2759"/>
<sequence length="487" mass="54430">MAGVRLTASWSAVIVLWTLAIWLSDHETLAIVTDSVQVTNSLQKKVLHNTLRALLNFKQSPSYVVNGTKRTSRSTMAASKYMRRLFAQHMLSGDPSSSASIVRSISPVSAYLGDQNVMVFNLSAIQTEEEVMRAEIHCHVGVKKKRMGWNVKCYHLFSPAGIRKDLAMINFDNSNGWITFDVRSAVSAAMQNSSSQYATNNPTKLISVFCTSSPQLVGRYSPRRLKLSPHDNAFLIVRSQASNEQRLESAAVMNQSSDGLPGRRQKRNDNYFRYFYEASPTENASTTSFLTNTLLRQMKSFQEMGPAVLHPYRYKRKRDSKKRTQTTYMSDKVLDRNDFPPFGVTSKASKAAKELTSTSEATSAVHQETLVLLPSNGFGDNEHVCQKFHIVVDFRDIGWGEWIIAPTTFETNYCAGSCSFPIKNATNPSNHAIIQSIIHVIGLQPNVPQVCCAPNKMDSLTLLYFDEDQNVVLKSYPKMVVTSCGCL</sequence>
<dbReference type="Gene3D" id="2.60.120.970">
    <property type="match status" value="1"/>
</dbReference>
<evidence type="ECO:0000256" key="9">
    <source>
        <dbReference type="SAM" id="SignalP"/>
    </source>
</evidence>
<dbReference type="WBParaSite" id="SBAD_0000392401-mRNA-1">
    <property type="protein sequence ID" value="SBAD_0000392401-mRNA-1"/>
    <property type="gene ID" value="SBAD_0000392401"/>
</dbReference>
<dbReference type="PROSITE" id="PS51362">
    <property type="entry name" value="TGF_BETA_2"/>
    <property type="match status" value="1"/>
</dbReference>
<name>A0A183IJF8_9BILA</name>
<comment type="similarity">
    <text evidence="2 8">Belongs to the TGF-beta family.</text>
</comment>
<dbReference type="GO" id="GO:0005125">
    <property type="term" value="F:cytokine activity"/>
    <property type="evidence" value="ECO:0007669"/>
    <property type="project" value="TreeGrafter"/>
</dbReference>
<dbReference type="InterPro" id="IPR017948">
    <property type="entry name" value="TGFb_CS"/>
</dbReference>
<evidence type="ECO:0000256" key="5">
    <source>
        <dbReference type="ARBA" id="ARBA00023030"/>
    </source>
</evidence>
<keyword evidence="4 9" id="KW-0732">Signal</keyword>
<dbReference type="FunFam" id="2.10.90.10:FF:000001">
    <property type="entry name" value="Bone morphogenetic protein 4"/>
    <property type="match status" value="1"/>
</dbReference>
<feature type="chain" id="PRO_5043140078" evidence="9">
    <location>
        <begin position="31"/>
        <end position="487"/>
    </location>
</feature>
<keyword evidence="3" id="KW-0964">Secreted</keyword>
<evidence type="ECO:0000313" key="11">
    <source>
        <dbReference type="EMBL" id="VDP02246.1"/>
    </source>
</evidence>
<dbReference type="EMBL" id="UZAM01007931">
    <property type="protein sequence ID" value="VDP02246.1"/>
    <property type="molecule type" value="Genomic_DNA"/>
</dbReference>
<dbReference type="Pfam" id="PF00019">
    <property type="entry name" value="TGF_beta"/>
    <property type="match status" value="1"/>
</dbReference>
<evidence type="ECO:0000259" key="10">
    <source>
        <dbReference type="PROSITE" id="PS51362"/>
    </source>
</evidence>
<protein>
    <submittedName>
        <fullName evidence="13">TGF_BETA_2 domain-containing protein</fullName>
    </submittedName>
</protein>
<keyword evidence="5 8" id="KW-0339">Growth factor</keyword>
<dbReference type="PRINTS" id="PR00669">
    <property type="entry name" value="INHIBINA"/>
</dbReference>
<dbReference type="SMART" id="SM00204">
    <property type="entry name" value="TGFB"/>
    <property type="match status" value="1"/>
</dbReference>
<dbReference type="AlphaFoldDB" id="A0A183IJF8"/>
<feature type="signal peptide" evidence="9">
    <location>
        <begin position="1"/>
        <end position="30"/>
    </location>
</feature>
<dbReference type="Gene3D" id="2.10.90.10">
    <property type="entry name" value="Cystine-knot cytokines"/>
    <property type="match status" value="1"/>
</dbReference>
<dbReference type="GO" id="GO:0005615">
    <property type="term" value="C:extracellular space"/>
    <property type="evidence" value="ECO:0007669"/>
    <property type="project" value="TreeGrafter"/>
</dbReference>
<evidence type="ECO:0000256" key="4">
    <source>
        <dbReference type="ARBA" id="ARBA00022729"/>
    </source>
</evidence>
<dbReference type="PANTHER" id="PTHR11848">
    <property type="entry name" value="TGF-BETA FAMILY"/>
    <property type="match status" value="1"/>
</dbReference>
<gene>
    <name evidence="11" type="ORF">SBAD_LOCUS3754</name>
</gene>
<evidence type="ECO:0000256" key="6">
    <source>
        <dbReference type="ARBA" id="ARBA00023157"/>
    </source>
</evidence>
<reference evidence="11 12" key="2">
    <citation type="submission" date="2018-11" db="EMBL/GenBank/DDBJ databases">
        <authorList>
            <consortium name="Pathogen Informatics"/>
        </authorList>
    </citation>
    <scope>NUCLEOTIDE SEQUENCE [LARGE SCALE GENOMIC DNA]</scope>
</reference>
<proteinExistence type="inferred from homology"/>
<dbReference type="InterPro" id="IPR015615">
    <property type="entry name" value="TGF-beta-rel"/>
</dbReference>
<evidence type="ECO:0000313" key="13">
    <source>
        <dbReference type="WBParaSite" id="SBAD_0000392401-mRNA-1"/>
    </source>
</evidence>
<organism evidence="13">
    <name type="scientific">Soboliphyme baturini</name>
    <dbReference type="NCBI Taxonomy" id="241478"/>
    <lineage>
        <taxon>Eukaryota</taxon>
        <taxon>Metazoa</taxon>
        <taxon>Ecdysozoa</taxon>
        <taxon>Nematoda</taxon>
        <taxon>Enoplea</taxon>
        <taxon>Dorylaimia</taxon>
        <taxon>Dioctophymatida</taxon>
        <taxon>Dioctophymatoidea</taxon>
        <taxon>Soboliphymatidae</taxon>
        <taxon>Soboliphyme</taxon>
    </lineage>
</organism>
<comment type="subcellular location">
    <subcellularLocation>
        <location evidence="1">Secreted</location>
    </subcellularLocation>
</comment>
<evidence type="ECO:0000256" key="7">
    <source>
        <dbReference type="ARBA" id="ARBA00023180"/>
    </source>
</evidence>
<evidence type="ECO:0000256" key="2">
    <source>
        <dbReference type="ARBA" id="ARBA00006656"/>
    </source>
</evidence>